<evidence type="ECO:0000313" key="6">
    <source>
        <dbReference type="Proteomes" id="UP000503251"/>
    </source>
</evidence>
<feature type="chain" id="PRO_5045737155" evidence="4">
    <location>
        <begin position="28"/>
        <end position="331"/>
    </location>
</feature>
<evidence type="ECO:0000256" key="4">
    <source>
        <dbReference type="SAM" id="SignalP"/>
    </source>
</evidence>
<dbReference type="CDD" id="cd13669">
    <property type="entry name" value="PBP2_TRAP_TM0322_like"/>
    <property type="match status" value="1"/>
</dbReference>
<keyword evidence="2" id="KW-0813">Transport</keyword>
<organism evidence="5 6">
    <name type="scientific">Oceanidesulfovibrio marinus</name>
    <dbReference type="NCBI Taxonomy" id="370038"/>
    <lineage>
        <taxon>Bacteria</taxon>
        <taxon>Pseudomonadati</taxon>
        <taxon>Thermodesulfobacteriota</taxon>
        <taxon>Desulfovibrionia</taxon>
        <taxon>Desulfovibrionales</taxon>
        <taxon>Desulfovibrionaceae</taxon>
        <taxon>Oceanidesulfovibrio</taxon>
    </lineage>
</organism>
<accession>A0ABX6NCU5</accession>
<name>A0ABX6NCU5_9BACT</name>
<keyword evidence="3 4" id="KW-0732">Signal</keyword>
<dbReference type="Pfam" id="PF03480">
    <property type="entry name" value="DctP"/>
    <property type="match status" value="1"/>
</dbReference>
<dbReference type="InterPro" id="IPR018389">
    <property type="entry name" value="DctP_fam"/>
</dbReference>
<gene>
    <name evidence="5" type="ORF">E8L03_00915</name>
</gene>
<evidence type="ECO:0000256" key="1">
    <source>
        <dbReference type="ARBA" id="ARBA00009023"/>
    </source>
</evidence>
<dbReference type="InterPro" id="IPR004682">
    <property type="entry name" value="TRAP_DctP"/>
</dbReference>
<dbReference type="NCBIfam" id="NF037995">
    <property type="entry name" value="TRAP_S1"/>
    <property type="match status" value="1"/>
</dbReference>
<dbReference type="NCBIfam" id="TIGR00787">
    <property type="entry name" value="dctP"/>
    <property type="match status" value="1"/>
</dbReference>
<dbReference type="PIRSF" id="PIRSF006470">
    <property type="entry name" value="DctB"/>
    <property type="match status" value="1"/>
</dbReference>
<dbReference type="InterPro" id="IPR038404">
    <property type="entry name" value="TRAP_DctP_sf"/>
</dbReference>
<dbReference type="Gene3D" id="3.40.190.170">
    <property type="entry name" value="Bacterial extracellular solute-binding protein, family 7"/>
    <property type="match status" value="1"/>
</dbReference>
<dbReference type="EMBL" id="CP039543">
    <property type="protein sequence ID" value="QJT07565.1"/>
    <property type="molecule type" value="Genomic_DNA"/>
</dbReference>
<feature type="signal peptide" evidence="4">
    <location>
        <begin position="1"/>
        <end position="27"/>
    </location>
</feature>
<protein>
    <submittedName>
        <fullName evidence="5">DctP family TRAP transporter solute-binding subunit</fullName>
    </submittedName>
</protein>
<comment type="similarity">
    <text evidence="1">Belongs to the bacterial solute-binding protein 7 family.</text>
</comment>
<dbReference type="Proteomes" id="UP000503251">
    <property type="component" value="Chromosome"/>
</dbReference>
<proteinExistence type="inferred from homology"/>
<evidence type="ECO:0000313" key="5">
    <source>
        <dbReference type="EMBL" id="QJT07565.1"/>
    </source>
</evidence>
<sequence length="331" mass="36668">MSLRKSAVVSLLSLAVCCLCFSGAAMAKTVVKLAYENNPGEPFDVVAHKWADLVKERSNGEVELELYPSSQLGSKKDVLEMAMMGVNVITITDAGFLADYVPDFGILVGPYLAKDAKDIFKLFKTDWFKGLDEQLQQKGLHIVTPNWMFGVRHLLTTKPVEKPEDLHGLKIRVPNNRMQIATLKAMGATPTPMPLSEVYPGLTQGVIDGAENTLPVIYGQKFFEPARYLDLVGYMTMTAQWVGGQAFFDTLPPETVQLLHETGDEAGDISKQLLAADGKEDMAIIEKMKNEGVTVVEVDTTPFREATKSVYDEFPEWTPGLYDKVQKLLEQ</sequence>
<evidence type="ECO:0000256" key="2">
    <source>
        <dbReference type="ARBA" id="ARBA00022448"/>
    </source>
</evidence>
<keyword evidence="6" id="KW-1185">Reference proteome</keyword>
<evidence type="ECO:0000256" key="3">
    <source>
        <dbReference type="ARBA" id="ARBA00022729"/>
    </source>
</evidence>
<dbReference type="PANTHER" id="PTHR33376">
    <property type="match status" value="1"/>
</dbReference>
<reference evidence="5 6" key="1">
    <citation type="submission" date="2019-04" db="EMBL/GenBank/DDBJ databases">
        <title>Isolation and culture of sulfate reducing bacteria from the cold seep of the South China Sea.</title>
        <authorList>
            <person name="Sun C."/>
            <person name="Liu R."/>
        </authorList>
    </citation>
    <scope>NUCLEOTIDE SEQUENCE [LARGE SCALE GENOMIC DNA]</scope>
    <source>
        <strain evidence="5 6">CS1</strain>
    </source>
</reference>
<dbReference type="PANTHER" id="PTHR33376:SF7">
    <property type="entry name" value="C4-DICARBOXYLATE-BINDING PROTEIN DCTB"/>
    <property type="match status" value="1"/>
</dbReference>
<dbReference type="RefSeq" id="WP_171266308.1">
    <property type="nucleotide sequence ID" value="NZ_CP039543.1"/>
</dbReference>